<dbReference type="GO" id="GO:0031418">
    <property type="term" value="F:L-ascorbic acid binding"/>
    <property type="evidence" value="ECO:0007669"/>
    <property type="project" value="InterPro"/>
</dbReference>
<evidence type="ECO:0000313" key="8">
    <source>
        <dbReference type="EMBL" id="KAF9730759.1"/>
    </source>
</evidence>
<reference evidence="8" key="1">
    <citation type="journal article" date="2020" name="Mol. Plant Microbe Interact.">
        <title>Genome Sequence of the Biocontrol Agent Coniothyrium minitans strain Conio (IMI 134523).</title>
        <authorList>
            <person name="Patel D."/>
            <person name="Shittu T.A."/>
            <person name="Baroncelli R."/>
            <person name="Muthumeenakshi S."/>
            <person name="Osborne T.H."/>
            <person name="Janganan T.K."/>
            <person name="Sreenivasaprasad S."/>
        </authorList>
    </citation>
    <scope>NUCLEOTIDE SEQUENCE</scope>
    <source>
        <strain evidence="8">Conio</strain>
    </source>
</reference>
<feature type="transmembrane region" description="Helical" evidence="6">
    <location>
        <begin position="14"/>
        <end position="37"/>
    </location>
</feature>
<dbReference type="GO" id="GO:0005783">
    <property type="term" value="C:endoplasmic reticulum"/>
    <property type="evidence" value="ECO:0007669"/>
    <property type="project" value="TreeGrafter"/>
</dbReference>
<sequence>MVEMTSRSFPLASILQYTVLAILGYIFAGAPFLALVTGPTYDDGNARAGTGQPSPLSHDKAAGLVIPERNLNCTEHVYKGLHVLSRDPLVLYVEGFLSEDEVQHVVDVSQTHFSPSTVWSSGHERLDPTVRLSEKAPVPRSPAVRCIEERARAFQGWRPYVFVEKLWAQRYGPGGHYAYHYDWSNALRGAGRVSSFMVWLGDQCEGGGTRFPRLERPKDEAWCRFIDCDPDGTKAERGADEHEMGMGVTFKPIRGNAVYWENMRTDGTGYEESWHAGLPVTSGTKIGLNIWSWLQEGYQPLSPQGAV</sequence>
<keyword evidence="9" id="KW-1185">Reference proteome</keyword>
<keyword evidence="3" id="KW-0223">Dioxygenase</keyword>
<dbReference type="GO" id="GO:0005506">
    <property type="term" value="F:iron ion binding"/>
    <property type="evidence" value="ECO:0007669"/>
    <property type="project" value="InterPro"/>
</dbReference>
<dbReference type="FunFam" id="2.60.120.620:FF:000027">
    <property type="entry name" value="Oxidoreductase, 2OG-Fe(II) oxygenase family family"/>
    <property type="match status" value="1"/>
</dbReference>
<keyword evidence="6" id="KW-1133">Transmembrane helix</keyword>
<evidence type="ECO:0000256" key="4">
    <source>
        <dbReference type="ARBA" id="ARBA00023002"/>
    </source>
</evidence>
<organism evidence="8 9">
    <name type="scientific">Paraphaeosphaeria minitans</name>
    <dbReference type="NCBI Taxonomy" id="565426"/>
    <lineage>
        <taxon>Eukaryota</taxon>
        <taxon>Fungi</taxon>
        <taxon>Dikarya</taxon>
        <taxon>Ascomycota</taxon>
        <taxon>Pezizomycotina</taxon>
        <taxon>Dothideomycetes</taxon>
        <taxon>Pleosporomycetidae</taxon>
        <taxon>Pleosporales</taxon>
        <taxon>Massarineae</taxon>
        <taxon>Didymosphaeriaceae</taxon>
        <taxon>Paraphaeosphaeria</taxon>
    </lineage>
</organism>
<name>A0A9P6GAN1_9PLEO</name>
<evidence type="ECO:0000256" key="3">
    <source>
        <dbReference type="ARBA" id="ARBA00022964"/>
    </source>
</evidence>
<gene>
    <name evidence="8" type="ORF">PMIN01_11628</name>
</gene>
<keyword evidence="6" id="KW-0472">Membrane</keyword>
<keyword evidence="6" id="KW-0812">Transmembrane</keyword>
<dbReference type="Gene3D" id="2.60.120.620">
    <property type="entry name" value="q2cbj1_9rhob like domain"/>
    <property type="match status" value="1"/>
</dbReference>
<evidence type="ECO:0000256" key="2">
    <source>
        <dbReference type="ARBA" id="ARBA00022723"/>
    </source>
</evidence>
<dbReference type="InterPro" id="IPR005123">
    <property type="entry name" value="Oxoglu/Fe-dep_dioxygenase_dom"/>
</dbReference>
<evidence type="ECO:0000313" key="9">
    <source>
        <dbReference type="Proteomes" id="UP000756921"/>
    </source>
</evidence>
<dbReference type="InterPro" id="IPR044862">
    <property type="entry name" value="Pro_4_hyd_alph_FE2OG_OXY"/>
</dbReference>
<dbReference type="AlphaFoldDB" id="A0A9P6GAN1"/>
<keyword evidence="5" id="KW-0408">Iron</keyword>
<keyword evidence="4" id="KW-0560">Oxidoreductase</keyword>
<protein>
    <submittedName>
        <fullName evidence="8">2og-fe oxygenase family protein</fullName>
    </submittedName>
</protein>
<dbReference type="PANTHER" id="PTHR10869">
    <property type="entry name" value="PROLYL 4-HYDROXYLASE ALPHA SUBUNIT"/>
    <property type="match status" value="1"/>
</dbReference>
<dbReference type="Pfam" id="PF13640">
    <property type="entry name" value="2OG-FeII_Oxy_3"/>
    <property type="match status" value="1"/>
</dbReference>
<dbReference type="OrthoDB" id="420380at2759"/>
<dbReference type="Proteomes" id="UP000756921">
    <property type="component" value="Unassembled WGS sequence"/>
</dbReference>
<dbReference type="InterPro" id="IPR006620">
    <property type="entry name" value="Pro_4_hyd_alph"/>
</dbReference>
<dbReference type="EMBL" id="WJXW01000014">
    <property type="protein sequence ID" value="KAF9730759.1"/>
    <property type="molecule type" value="Genomic_DNA"/>
</dbReference>
<comment type="caution">
    <text evidence="8">The sequence shown here is derived from an EMBL/GenBank/DDBJ whole genome shotgun (WGS) entry which is preliminary data.</text>
</comment>
<keyword evidence="2" id="KW-0479">Metal-binding</keyword>
<dbReference type="PROSITE" id="PS51471">
    <property type="entry name" value="FE2OG_OXY"/>
    <property type="match status" value="1"/>
</dbReference>
<feature type="domain" description="Fe2OG dioxygenase" evidence="7">
    <location>
        <begin position="159"/>
        <end position="296"/>
    </location>
</feature>
<evidence type="ECO:0000256" key="1">
    <source>
        <dbReference type="ARBA" id="ARBA00001961"/>
    </source>
</evidence>
<dbReference type="InterPro" id="IPR045054">
    <property type="entry name" value="P4HA-like"/>
</dbReference>
<accession>A0A9P6GAN1</accession>
<evidence type="ECO:0000256" key="5">
    <source>
        <dbReference type="ARBA" id="ARBA00023004"/>
    </source>
</evidence>
<dbReference type="GO" id="GO:0004656">
    <property type="term" value="F:procollagen-proline 4-dioxygenase activity"/>
    <property type="evidence" value="ECO:0007669"/>
    <property type="project" value="TreeGrafter"/>
</dbReference>
<proteinExistence type="predicted"/>
<evidence type="ECO:0000256" key="6">
    <source>
        <dbReference type="SAM" id="Phobius"/>
    </source>
</evidence>
<dbReference type="PANTHER" id="PTHR10869:SF246">
    <property type="entry name" value="TRANSMEMBRANE PROLYL 4-HYDROXYLASE"/>
    <property type="match status" value="1"/>
</dbReference>
<evidence type="ECO:0000259" key="7">
    <source>
        <dbReference type="PROSITE" id="PS51471"/>
    </source>
</evidence>
<comment type="cofactor">
    <cofactor evidence="1">
        <name>L-ascorbate</name>
        <dbReference type="ChEBI" id="CHEBI:38290"/>
    </cofactor>
</comment>
<dbReference type="SMART" id="SM00702">
    <property type="entry name" value="P4Hc"/>
    <property type="match status" value="1"/>
</dbReference>